<evidence type="ECO:0000313" key="1">
    <source>
        <dbReference type="EMBL" id="KAJ3640232.1"/>
    </source>
</evidence>
<proteinExistence type="predicted"/>
<evidence type="ECO:0000313" key="2">
    <source>
        <dbReference type="Proteomes" id="UP001168821"/>
    </source>
</evidence>
<organism evidence="1 2">
    <name type="scientific">Zophobas morio</name>
    <dbReference type="NCBI Taxonomy" id="2755281"/>
    <lineage>
        <taxon>Eukaryota</taxon>
        <taxon>Metazoa</taxon>
        <taxon>Ecdysozoa</taxon>
        <taxon>Arthropoda</taxon>
        <taxon>Hexapoda</taxon>
        <taxon>Insecta</taxon>
        <taxon>Pterygota</taxon>
        <taxon>Neoptera</taxon>
        <taxon>Endopterygota</taxon>
        <taxon>Coleoptera</taxon>
        <taxon>Polyphaga</taxon>
        <taxon>Cucujiformia</taxon>
        <taxon>Tenebrionidae</taxon>
        <taxon>Zophobas</taxon>
    </lineage>
</organism>
<sequence>MNIKSGEVLTVCEPVMKIFHHNEDLSDNNGKKIKSGLEIPALDLDHATEYQQKVAREFLQKHSGMFASTQSSGRTNIVRYRINIENAQLIRQAPRRLPLAKQEEGEELV</sequence>
<dbReference type="AlphaFoldDB" id="A0AA38HPM9"/>
<gene>
    <name evidence="1" type="ORF">Zmor_003544</name>
</gene>
<dbReference type="Proteomes" id="UP001168821">
    <property type="component" value="Unassembled WGS sequence"/>
</dbReference>
<dbReference type="EMBL" id="JALNTZ010000010">
    <property type="protein sequence ID" value="KAJ3640232.1"/>
    <property type="molecule type" value="Genomic_DNA"/>
</dbReference>
<reference evidence="1" key="1">
    <citation type="journal article" date="2023" name="G3 (Bethesda)">
        <title>Whole genome assemblies of Zophobas morio and Tenebrio molitor.</title>
        <authorList>
            <person name="Kaur S."/>
            <person name="Stinson S.A."/>
            <person name="diCenzo G.C."/>
        </authorList>
    </citation>
    <scope>NUCLEOTIDE SEQUENCE</scope>
    <source>
        <strain evidence="1">QUZm001</strain>
    </source>
</reference>
<keyword evidence="2" id="KW-1185">Reference proteome</keyword>
<name>A0AA38HPM9_9CUCU</name>
<accession>A0AA38HPM9</accession>
<comment type="caution">
    <text evidence="1">The sequence shown here is derived from an EMBL/GenBank/DDBJ whole genome shotgun (WGS) entry which is preliminary data.</text>
</comment>
<protein>
    <submittedName>
        <fullName evidence="1">Uncharacterized protein</fullName>
    </submittedName>
</protein>